<dbReference type="OrthoDB" id="4411421at2"/>
<proteinExistence type="predicted"/>
<keyword evidence="2" id="KW-1185">Reference proteome</keyword>
<dbReference type="STRING" id="156892.BM477_00050"/>
<organism evidence="1 2">
    <name type="scientific">Boudabousia marimammalium</name>
    <dbReference type="NCBI Taxonomy" id="156892"/>
    <lineage>
        <taxon>Bacteria</taxon>
        <taxon>Bacillati</taxon>
        <taxon>Actinomycetota</taxon>
        <taxon>Actinomycetes</taxon>
        <taxon>Actinomycetales</taxon>
        <taxon>Actinomycetaceae</taxon>
        <taxon>Boudabousia</taxon>
    </lineage>
</organism>
<accession>A0A1Q5PS59</accession>
<dbReference type="AlphaFoldDB" id="A0A1Q5PS59"/>
<evidence type="ECO:0000313" key="1">
    <source>
        <dbReference type="EMBL" id="OKL50411.1"/>
    </source>
</evidence>
<dbReference type="RefSeq" id="WP_075360652.1">
    <property type="nucleotide sequence ID" value="NZ_MPDM01000001.1"/>
</dbReference>
<reference evidence="2" key="1">
    <citation type="submission" date="2016-11" db="EMBL/GenBank/DDBJ databases">
        <title>Actinomyces gypaetusis sp. nov. isolated from Gypaetus barbatus in Qinghai Tibet Plateau China.</title>
        <authorList>
            <person name="Meng X."/>
        </authorList>
    </citation>
    <scope>NUCLEOTIDE SEQUENCE [LARGE SCALE GENOMIC DNA]</scope>
    <source>
        <strain evidence="2">DSM 15383</strain>
    </source>
</reference>
<name>A0A1Q5PS59_9ACTO</name>
<dbReference type="EMBL" id="MPDM01000001">
    <property type="protein sequence ID" value="OKL50411.1"/>
    <property type="molecule type" value="Genomic_DNA"/>
</dbReference>
<protein>
    <submittedName>
        <fullName evidence="1">Uncharacterized protein</fullName>
    </submittedName>
</protein>
<comment type="caution">
    <text evidence="1">The sequence shown here is derived from an EMBL/GenBank/DDBJ whole genome shotgun (WGS) entry which is preliminary data.</text>
</comment>
<dbReference type="Proteomes" id="UP000186465">
    <property type="component" value="Unassembled WGS sequence"/>
</dbReference>
<sequence>MQNRPYHPNYEWIWSGLPETTVASLQLTVTHPQEDVLAAAVADFLAGLFVDSNGVHGLGGWAVYPMTRLSSPHRHIFNLVSGGEDAADSLVSGADWAFAHFSNIAGIHLYWKELPSLPPPTLPPR</sequence>
<gene>
    <name evidence="1" type="ORF">BM477_00050</name>
</gene>
<evidence type="ECO:0000313" key="2">
    <source>
        <dbReference type="Proteomes" id="UP000186465"/>
    </source>
</evidence>